<dbReference type="RefSeq" id="WP_074953221.1">
    <property type="nucleotide sequence ID" value="NZ_FPBV01000012.1"/>
</dbReference>
<protein>
    <submittedName>
        <fullName evidence="2">Uncharacterized protein</fullName>
    </submittedName>
</protein>
<keyword evidence="1" id="KW-0812">Transmembrane</keyword>
<keyword evidence="1" id="KW-1133">Transmembrane helix</keyword>
<proteinExistence type="predicted"/>
<feature type="transmembrane region" description="Helical" evidence="1">
    <location>
        <begin position="63"/>
        <end position="86"/>
    </location>
</feature>
<reference evidence="3" key="1">
    <citation type="submission" date="2016-10" db="EMBL/GenBank/DDBJ databases">
        <authorList>
            <person name="Varghese N."/>
        </authorList>
    </citation>
    <scope>NUCLEOTIDE SEQUENCE [LARGE SCALE GENOMIC DNA]</scope>
    <source>
        <strain evidence="3">DSM 17980</strain>
    </source>
</reference>
<keyword evidence="3" id="KW-1185">Reference proteome</keyword>
<dbReference type="AlphaFoldDB" id="A0A1I7JYR2"/>
<evidence type="ECO:0000256" key="1">
    <source>
        <dbReference type="SAM" id="Phobius"/>
    </source>
</evidence>
<accession>A0A1I7JYR2</accession>
<feature type="transmembrane region" description="Helical" evidence="1">
    <location>
        <begin position="31"/>
        <end position="51"/>
    </location>
</feature>
<organism evidence="2 3">
    <name type="scientific">Alicyclobacillus macrosporangiidus</name>
    <dbReference type="NCBI Taxonomy" id="392015"/>
    <lineage>
        <taxon>Bacteria</taxon>
        <taxon>Bacillati</taxon>
        <taxon>Bacillota</taxon>
        <taxon>Bacilli</taxon>
        <taxon>Bacillales</taxon>
        <taxon>Alicyclobacillaceae</taxon>
        <taxon>Alicyclobacillus</taxon>
    </lineage>
</organism>
<feature type="transmembrane region" description="Helical" evidence="1">
    <location>
        <begin position="7"/>
        <end position="25"/>
    </location>
</feature>
<dbReference type="Proteomes" id="UP000183508">
    <property type="component" value="Unassembled WGS sequence"/>
</dbReference>
<sequence>MAWLNGTLKVLLWILVIFLVCLWVSHHDIRFSLTAAIAGGVMSVINLRREAQRRNEPRAQYTTFWYVIGSTLVFGIASLVVGWIIYR</sequence>
<evidence type="ECO:0000313" key="3">
    <source>
        <dbReference type="Proteomes" id="UP000183508"/>
    </source>
</evidence>
<keyword evidence="1" id="KW-0472">Membrane</keyword>
<name>A0A1I7JYR2_9BACL</name>
<evidence type="ECO:0000313" key="2">
    <source>
        <dbReference type="EMBL" id="SFU90279.1"/>
    </source>
</evidence>
<dbReference type="EMBL" id="FPBV01000012">
    <property type="protein sequence ID" value="SFU90279.1"/>
    <property type="molecule type" value="Genomic_DNA"/>
</dbReference>
<gene>
    <name evidence="2" type="ORF">SAMN05421543_112120</name>
</gene>